<dbReference type="Proteomes" id="UP000030746">
    <property type="component" value="Unassembled WGS sequence"/>
</dbReference>
<dbReference type="HOGENOM" id="CLU_1483622_0_0_1"/>
<dbReference type="GeneID" id="20237923"/>
<protein>
    <submittedName>
        <fullName evidence="1">Uncharacterized protein</fullName>
    </submittedName>
</protein>
<keyword evidence="2" id="KW-1185">Reference proteome</keyword>
<accession>V4AM38</accession>
<dbReference type="AlphaFoldDB" id="V4AM38"/>
<dbReference type="KEGG" id="lgi:LOTGIDRAFT_158984"/>
<dbReference type="RefSeq" id="XP_009050905.1">
    <property type="nucleotide sequence ID" value="XM_009052657.1"/>
</dbReference>
<name>V4AM38_LOTGI</name>
<organism evidence="1 2">
    <name type="scientific">Lottia gigantea</name>
    <name type="common">Giant owl limpet</name>
    <dbReference type="NCBI Taxonomy" id="225164"/>
    <lineage>
        <taxon>Eukaryota</taxon>
        <taxon>Metazoa</taxon>
        <taxon>Spiralia</taxon>
        <taxon>Lophotrochozoa</taxon>
        <taxon>Mollusca</taxon>
        <taxon>Gastropoda</taxon>
        <taxon>Patellogastropoda</taxon>
        <taxon>Lottioidea</taxon>
        <taxon>Lottiidae</taxon>
        <taxon>Lottia</taxon>
    </lineage>
</organism>
<evidence type="ECO:0000313" key="2">
    <source>
        <dbReference type="Proteomes" id="UP000030746"/>
    </source>
</evidence>
<evidence type="ECO:0000313" key="1">
    <source>
        <dbReference type="EMBL" id="ESO98197.1"/>
    </source>
</evidence>
<sequence>MTCVTIFSIFTMNVTRSPVVSPTSHNIQVVTHPCVPDDSQQELLQHTISLSNTEDGIDNQVFTVESALNEGIQTALRNTQIPSVTFDCSQERPVFTFDTVSIPESTFEDGYDEFPIFRGLPVSRRGSFSPYCSSSEKDSLFVPDSMTGVCSASQGQGLSLNLGHPKKDFGLKSQNFQPCFSP</sequence>
<gene>
    <name evidence="1" type="ORF">LOTGIDRAFT_158984</name>
</gene>
<reference evidence="1 2" key="1">
    <citation type="journal article" date="2013" name="Nature">
        <title>Insights into bilaterian evolution from three spiralian genomes.</title>
        <authorList>
            <person name="Simakov O."/>
            <person name="Marletaz F."/>
            <person name="Cho S.J."/>
            <person name="Edsinger-Gonzales E."/>
            <person name="Havlak P."/>
            <person name="Hellsten U."/>
            <person name="Kuo D.H."/>
            <person name="Larsson T."/>
            <person name="Lv J."/>
            <person name="Arendt D."/>
            <person name="Savage R."/>
            <person name="Osoegawa K."/>
            <person name="de Jong P."/>
            <person name="Grimwood J."/>
            <person name="Chapman J.A."/>
            <person name="Shapiro H."/>
            <person name="Aerts A."/>
            <person name="Otillar R.P."/>
            <person name="Terry A.Y."/>
            <person name="Boore J.L."/>
            <person name="Grigoriev I.V."/>
            <person name="Lindberg D.R."/>
            <person name="Seaver E.C."/>
            <person name="Weisblat D.A."/>
            <person name="Putnam N.H."/>
            <person name="Rokhsar D.S."/>
        </authorList>
    </citation>
    <scope>NUCLEOTIDE SEQUENCE [LARGE SCALE GENOMIC DNA]</scope>
</reference>
<dbReference type="EMBL" id="KB201262">
    <property type="protein sequence ID" value="ESO98197.1"/>
    <property type="molecule type" value="Genomic_DNA"/>
</dbReference>
<proteinExistence type="predicted"/>
<dbReference type="CTD" id="20237923"/>